<sequence>MRLTFSHVFRYGARHGPFLRVPWTLARDAIRQKLEAIIHDFRDPVTPIPNPIDSNKPVPANPDASPIPPPPITPTHPPPAHSDAVNASVTSVQNAAIGPHGETVGEYETRLLDALDYFDDRPPFTIQRLCELLTIHRKQYNFSRWKYLAALEKVLSVTSAFEDPPGPPGGVSVESDLDDHGLNRSSVEREISLHRDDLEAKDHSVELEGWDGPLDPTTRVPPFDPTARTTSAPSSRLDWSTVADGDDEPGPSMEELLDMDSSPASDQDHERNGMMVGTETTTGSSREEEEKMDLS</sequence>
<dbReference type="Pfam" id="PF09184">
    <property type="entry name" value="PPP4R2"/>
    <property type="match status" value="1"/>
</dbReference>
<proteinExistence type="inferred from homology"/>
<keyword evidence="4" id="KW-1185">Reference proteome</keyword>
<dbReference type="OrthoDB" id="341898at2759"/>
<organism evidence="3 4">
    <name type="scientific">Gonapodya prolifera (strain JEL478)</name>
    <name type="common">Monoblepharis prolifera</name>
    <dbReference type="NCBI Taxonomy" id="1344416"/>
    <lineage>
        <taxon>Eukaryota</taxon>
        <taxon>Fungi</taxon>
        <taxon>Fungi incertae sedis</taxon>
        <taxon>Chytridiomycota</taxon>
        <taxon>Chytridiomycota incertae sedis</taxon>
        <taxon>Monoblepharidomycetes</taxon>
        <taxon>Monoblepharidales</taxon>
        <taxon>Gonapodyaceae</taxon>
        <taxon>Gonapodya</taxon>
    </lineage>
</organism>
<protein>
    <recommendedName>
        <fullName evidence="5">PPP4R2-domain-containing protein</fullName>
    </recommendedName>
</protein>
<dbReference type="Proteomes" id="UP000070544">
    <property type="component" value="Unassembled WGS sequence"/>
</dbReference>
<name>A0A139A3K8_GONPJ</name>
<accession>A0A139A3K8</accession>
<dbReference type="PANTHER" id="PTHR16487:SF0">
    <property type="entry name" value="PROTEIN PHOSPHATASE 4 REGULATORY SUBUNIT 2-RELATED"/>
    <property type="match status" value="1"/>
</dbReference>
<feature type="compositionally biased region" description="Basic and acidic residues" evidence="2">
    <location>
        <begin position="285"/>
        <end position="295"/>
    </location>
</feature>
<feature type="region of interest" description="Disordered" evidence="2">
    <location>
        <begin position="160"/>
        <end position="180"/>
    </location>
</feature>
<reference evidence="3 4" key="1">
    <citation type="journal article" date="2015" name="Genome Biol. Evol.">
        <title>Phylogenomic analyses indicate that early fungi evolved digesting cell walls of algal ancestors of land plants.</title>
        <authorList>
            <person name="Chang Y."/>
            <person name="Wang S."/>
            <person name="Sekimoto S."/>
            <person name="Aerts A.L."/>
            <person name="Choi C."/>
            <person name="Clum A."/>
            <person name="LaButti K.M."/>
            <person name="Lindquist E.A."/>
            <person name="Yee Ngan C."/>
            <person name="Ohm R.A."/>
            <person name="Salamov A.A."/>
            <person name="Grigoriev I.V."/>
            <person name="Spatafora J.W."/>
            <person name="Berbee M.L."/>
        </authorList>
    </citation>
    <scope>NUCLEOTIDE SEQUENCE [LARGE SCALE GENOMIC DNA]</scope>
    <source>
        <strain evidence="3 4">JEL478</strain>
    </source>
</reference>
<dbReference type="GO" id="GO:0005737">
    <property type="term" value="C:cytoplasm"/>
    <property type="evidence" value="ECO:0007669"/>
    <property type="project" value="TreeGrafter"/>
</dbReference>
<feature type="region of interest" description="Disordered" evidence="2">
    <location>
        <begin position="204"/>
        <end position="295"/>
    </location>
</feature>
<dbReference type="EMBL" id="KQ965803">
    <property type="protein sequence ID" value="KXS11382.1"/>
    <property type="molecule type" value="Genomic_DNA"/>
</dbReference>
<dbReference type="GO" id="GO:0005634">
    <property type="term" value="C:nucleus"/>
    <property type="evidence" value="ECO:0007669"/>
    <property type="project" value="TreeGrafter"/>
</dbReference>
<evidence type="ECO:0000313" key="4">
    <source>
        <dbReference type="Proteomes" id="UP000070544"/>
    </source>
</evidence>
<dbReference type="GO" id="GO:0030289">
    <property type="term" value="C:protein phosphatase 4 complex"/>
    <property type="evidence" value="ECO:0007669"/>
    <property type="project" value="InterPro"/>
</dbReference>
<dbReference type="STRING" id="1344416.A0A139A3K8"/>
<dbReference type="AlphaFoldDB" id="A0A139A3K8"/>
<dbReference type="InterPro" id="IPR015267">
    <property type="entry name" value="PPP4R2"/>
</dbReference>
<evidence type="ECO:0000313" key="3">
    <source>
        <dbReference type="EMBL" id="KXS11382.1"/>
    </source>
</evidence>
<feature type="compositionally biased region" description="Pro residues" evidence="2">
    <location>
        <begin position="65"/>
        <end position="80"/>
    </location>
</feature>
<gene>
    <name evidence="3" type="ORF">M427DRAFT_35915</name>
</gene>
<feature type="compositionally biased region" description="Polar residues" evidence="2">
    <location>
        <begin position="227"/>
        <end position="238"/>
    </location>
</feature>
<feature type="region of interest" description="Disordered" evidence="2">
    <location>
        <begin position="45"/>
        <end position="84"/>
    </location>
</feature>
<evidence type="ECO:0000256" key="1">
    <source>
        <dbReference type="ARBA" id="ARBA00009207"/>
    </source>
</evidence>
<dbReference type="PANTHER" id="PTHR16487">
    <property type="entry name" value="PPP4R2-RELATED PROTEIN"/>
    <property type="match status" value="1"/>
</dbReference>
<evidence type="ECO:0008006" key="5">
    <source>
        <dbReference type="Google" id="ProtNLM"/>
    </source>
</evidence>
<dbReference type="GO" id="GO:0019888">
    <property type="term" value="F:protein phosphatase regulator activity"/>
    <property type="evidence" value="ECO:0007669"/>
    <property type="project" value="InterPro"/>
</dbReference>
<evidence type="ECO:0000256" key="2">
    <source>
        <dbReference type="SAM" id="MobiDB-lite"/>
    </source>
</evidence>
<comment type="similarity">
    <text evidence="1">Belongs to the PPP4R2 family.</text>
</comment>